<sequence>MRLDPFIVAIFFLAALPTAAISLRSATGWRAGVVFAAFYPALVLLVGILMIAAFISLAALGLVDLD</sequence>
<evidence type="ECO:0000256" key="1">
    <source>
        <dbReference type="SAM" id="Phobius"/>
    </source>
</evidence>
<gene>
    <name evidence="2" type="ORF">SAMN04488557_0260</name>
</gene>
<dbReference type="OrthoDB" id="7933646at2"/>
<keyword evidence="1" id="KW-0812">Transmembrane</keyword>
<keyword evidence="1" id="KW-1133">Transmembrane helix</keyword>
<keyword evidence="1" id="KW-0472">Membrane</keyword>
<organism evidence="2 3">
    <name type="scientific">Hyphomicrobium facile</name>
    <dbReference type="NCBI Taxonomy" id="51670"/>
    <lineage>
        <taxon>Bacteria</taxon>
        <taxon>Pseudomonadati</taxon>
        <taxon>Pseudomonadota</taxon>
        <taxon>Alphaproteobacteria</taxon>
        <taxon>Hyphomicrobiales</taxon>
        <taxon>Hyphomicrobiaceae</taxon>
        <taxon>Hyphomicrobium</taxon>
    </lineage>
</organism>
<dbReference type="RefSeq" id="WP_092863118.1">
    <property type="nucleotide sequence ID" value="NZ_FPCH01000001.1"/>
</dbReference>
<reference evidence="3" key="1">
    <citation type="submission" date="2016-10" db="EMBL/GenBank/DDBJ databases">
        <authorList>
            <person name="Varghese N."/>
            <person name="Submissions S."/>
        </authorList>
    </citation>
    <scope>NUCLEOTIDE SEQUENCE [LARGE SCALE GENOMIC DNA]</scope>
    <source>
        <strain evidence="3">DSM 1565</strain>
    </source>
</reference>
<proteinExistence type="predicted"/>
<feature type="transmembrane region" description="Helical" evidence="1">
    <location>
        <begin position="36"/>
        <end position="63"/>
    </location>
</feature>
<keyword evidence="3" id="KW-1185">Reference proteome</keyword>
<accession>A0A1I7MU87</accession>
<evidence type="ECO:0000313" key="2">
    <source>
        <dbReference type="EMBL" id="SFV25955.1"/>
    </source>
</evidence>
<dbReference type="Proteomes" id="UP000199423">
    <property type="component" value="Unassembled WGS sequence"/>
</dbReference>
<dbReference type="EMBL" id="FPCH01000001">
    <property type="protein sequence ID" value="SFV25955.1"/>
    <property type="molecule type" value="Genomic_DNA"/>
</dbReference>
<evidence type="ECO:0000313" key="3">
    <source>
        <dbReference type="Proteomes" id="UP000199423"/>
    </source>
</evidence>
<protein>
    <submittedName>
        <fullName evidence="2">Uncharacterized protein</fullName>
    </submittedName>
</protein>
<name>A0A1I7MU87_9HYPH</name>
<dbReference type="AlphaFoldDB" id="A0A1I7MU87"/>